<dbReference type="Pfam" id="PF12680">
    <property type="entry name" value="SnoaL_2"/>
    <property type="match status" value="1"/>
</dbReference>
<dbReference type="SUPFAM" id="SSF54427">
    <property type="entry name" value="NTF2-like"/>
    <property type="match status" value="1"/>
</dbReference>
<accession>A0ABV8LVI6</accession>
<dbReference type="Proteomes" id="UP001595816">
    <property type="component" value="Unassembled WGS sequence"/>
</dbReference>
<keyword evidence="3" id="KW-1185">Reference proteome</keyword>
<sequence length="127" mass="13909">MITNERAAEFSRHWVDAWNSHDLEAILAHFHDDVVFSSPVAVQLFPDSGGVLRGKDALRAYWGKGLQAIPDLRFSVEAVYAGVSTIVINYRNQRGNLVNEVLIFDGDLVAQGHGTYLGQDNPAGVTA</sequence>
<evidence type="ECO:0000313" key="3">
    <source>
        <dbReference type="Proteomes" id="UP001595816"/>
    </source>
</evidence>
<evidence type="ECO:0000259" key="1">
    <source>
        <dbReference type="Pfam" id="PF12680"/>
    </source>
</evidence>
<organism evidence="2 3">
    <name type="scientific">Hamadaea flava</name>
    <dbReference type="NCBI Taxonomy" id="1742688"/>
    <lineage>
        <taxon>Bacteria</taxon>
        <taxon>Bacillati</taxon>
        <taxon>Actinomycetota</taxon>
        <taxon>Actinomycetes</taxon>
        <taxon>Micromonosporales</taxon>
        <taxon>Micromonosporaceae</taxon>
        <taxon>Hamadaea</taxon>
    </lineage>
</organism>
<reference evidence="3" key="1">
    <citation type="journal article" date="2019" name="Int. J. Syst. Evol. Microbiol.">
        <title>The Global Catalogue of Microorganisms (GCM) 10K type strain sequencing project: providing services to taxonomists for standard genome sequencing and annotation.</title>
        <authorList>
            <consortium name="The Broad Institute Genomics Platform"/>
            <consortium name="The Broad Institute Genome Sequencing Center for Infectious Disease"/>
            <person name="Wu L."/>
            <person name="Ma J."/>
        </authorList>
    </citation>
    <scope>NUCLEOTIDE SEQUENCE [LARGE SCALE GENOMIC DNA]</scope>
    <source>
        <strain evidence="3">CGMCC 4.7289</strain>
    </source>
</reference>
<comment type="caution">
    <text evidence="2">The sequence shown here is derived from an EMBL/GenBank/DDBJ whole genome shotgun (WGS) entry which is preliminary data.</text>
</comment>
<gene>
    <name evidence="2" type="ORF">ACFOZ4_30615</name>
</gene>
<dbReference type="Gene3D" id="3.10.450.50">
    <property type="match status" value="1"/>
</dbReference>
<evidence type="ECO:0000313" key="2">
    <source>
        <dbReference type="EMBL" id="MFC4134985.1"/>
    </source>
</evidence>
<dbReference type="InterPro" id="IPR032710">
    <property type="entry name" value="NTF2-like_dom_sf"/>
</dbReference>
<protein>
    <submittedName>
        <fullName evidence="2">Nuclear transport factor 2 family protein</fullName>
    </submittedName>
</protein>
<dbReference type="EMBL" id="JBHSAY010000019">
    <property type="protein sequence ID" value="MFC4134985.1"/>
    <property type="molecule type" value="Genomic_DNA"/>
</dbReference>
<name>A0ABV8LVI6_9ACTN</name>
<dbReference type="RefSeq" id="WP_253762473.1">
    <property type="nucleotide sequence ID" value="NZ_JAMZDZ010000001.1"/>
</dbReference>
<dbReference type="InterPro" id="IPR037401">
    <property type="entry name" value="SnoaL-like"/>
</dbReference>
<proteinExistence type="predicted"/>
<feature type="domain" description="SnoaL-like" evidence="1">
    <location>
        <begin position="12"/>
        <end position="92"/>
    </location>
</feature>